<reference evidence="2" key="1">
    <citation type="submission" date="2016-01" db="EMBL/GenBank/DDBJ databases">
        <authorList>
            <person name="Peeters C."/>
        </authorList>
    </citation>
    <scope>NUCLEOTIDE SEQUENCE [LARGE SCALE GENOMIC DNA]</scope>
    <source>
        <strain evidence="2">LMG 29325</strain>
    </source>
</reference>
<organism evidence="2 3">
    <name type="scientific">Caballeronia glebae</name>
    <dbReference type="NCBI Taxonomy" id="1777143"/>
    <lineage>
        <taxon>Bacteria</taxon>
        <taxon>Pseudomonadati</taxon>
        <taxon>Pseudomonadota</taxon>
        <taxon>Betaproteobacteria</taxon>
        <taxon>Burkholderiales</taxon>
        <taxon>Burkholderiaceae</taxon>
        <taxon>Caballeronia</taxon>
    </lineage>
</organism>
<sequence>MANNESKKARQYEIVAAELLNRFCSDLGLARVEGKQNVTGLRSGTDWEIDAKGVAEDGVAFMVIECKRHTTSNLPQAIVASLAYSIQDTGADGGFIVSPLDLQSGAKKVAAASNIVHVQLRADSTPLEFEMKFLDRLFVGFHDVANLSISESLSITDHVPFWFKPVSIFGLSCITMPAAVHIC</sequence>
<evidence type="ECO:0000313" key="2">
    <source>
        <dbReference type="EMBL" id="SAK70323.1"/>
    </source>
</evidence>
<dbReference type="GO" id="GO:0003677">
    <property type="term" value="F:DNA binding"/>
    <property type="evidence" value="ECO:0007669"/>
    <property type="project" value="InterPro"/>
</dbReference>
<evidence type="ECO:0000313" key="3">
    <source>
        <dbReference type="Proteomes" id="UP000054596"/>
    </source>
</evidence>
<feature type="domain" description="Restriction endonuclease type IV Mrr" evidence="1">
    <location>
        <begin position="32"/>
        <end position="116"/>
    </location>
</feature>
<dbReference type="EMBL" id="FCOJ02000031">
    <property type="protein sequence ID" value="SAK70323.1"/>
    <property type="molecule type" value="Genomic_DNA"/>
</dbReference>
<name>A0A158BJW5_9BURK</name>
<dbReference type="GO" id="GO:0004519">
    <property type="term" value="F:endonuclease activity"/>
    <property type="evidence" value="ECO:0007669"/>
    <property type="project" value="InterPro"/>
</dbReference>
<dbReference type="InterPro" id="IPR011335">
    <property type="entry name" value="Restrct_endonuc-II-like"/>
</dbReference>
<evidence type="ECO:0000259" key="1">
    <source>
        <dbReference type="Pfam" id="PF04471"/>
    </source>
</evidence>
<accession>A0A158BJW5</accession>
<dbReference type="RefSeq" id="WP_086970619.1">
    <property type="nucleotide sequence ID" value="NZ_FCOJ02000031.1"/>
</dbReference>
<dbReference type="InterPro" id="IPR007560">
    <property type="entry name" value="Restrct_endonuc_IV_Mrr"/>
</dbReference>
<proteinExistence type="predicted"/>
<dbReference type="Pfam" id="PF04471">
    <property type="entry name" value="Mrr_cat"/>
    <property type="match status" value="1"/>
</dbReference>
<dbReference type="SUPFAM" id="SSF52980">
    <property type="entry name" value="Restriction endonuclease-like"/>
    <property type="match status" value="1"/>
</dbReference>
<dbReference type="OrthoDB" id="5801502at2"/>
<comment type="caution">
    <text evidence="2">The sequence shown here is derived from an EMBL/GenBank/DDBJ whole genome shotgun (WGS) entry which is preliminary data.</text>
</comment>
<keyword evidence="3" id="KW-1185">Reference proteome</keyword>
<gene>
    <name evidence="2" type="ORF">AWB82_04212</name>
</gene>
<dbReference type="GO" id="GO:0009307">
    <property type="term" value="P:DNA restriction-modification system"/>
    <property type="evidence" value="ECO:0007669"/>
    <property type="project" value="InterPro"/>
</dbReference>
<protein>
    <recommendedName>
        <fullName evidence="1">Restriction endonuclease type IV Mrr domain-containing protein</fullName>
    </recommendedName>
</protein>
<dbReference type="Proteomes" id="UP000054596">
    <property type="component" value="Unassembled WGS sequence"/>
</dbReference>
<dbReference type="STRING" id="1777143.AWB82_04212"/>
<dbReference type="AlphaFoldDB" id="A0A158BJW5"/>